<evidence type="ECO:0000313" key="2">
    <source>
        <dbReference type="EMBL" id="MFD1607120.1"/>
    </source>
</evidence>
<proteinExistence type="predicted"/>
<keyword evidence="2" id="KW-0808">Transferase</keyword>
<dbReference type="RefSeq" id="WP_379596459.1">
    <property type="nucleotide sequence ID" value="NZ_JBHUDE010000023.1"/>
</dbReference>
<organism evidence="2 3">
    <name type="scientific">Oceanobacillus luteolus</name>
    <dbReference type="NCBI Taxonomy" id="1274358"/>
    <lineage>
        <taxon>Bacteria</taxon>
        <taxon>Bacillati</taxon>
        <taxon>Bacillota</taxon>
        <taxon>Bacilli</taxon>
        <taxon>Bacillales</taxon>
        <taxon>Bacillaceae</taxon>
        <taxon>Oceanobacillus</taxon>
    </lineage>
</organism>
<dbReference type="Pfam" id="PF00534">
    <property type="entry name" value="Glycos_transf_1"/>
    <property type="match status" value="1"/>
</dbReference>
<gene>
    <name evidence="2" type="ORF">ACFSBH_05585</name>
</gene>
<keyword evidence="2" id="KW-0328">Glycosyltransferase</keyword>
<dbReference type="Proteomes" id="UP001597221">
    <property type="component" value="Unassembled WGS sequence"/>
</dbReference>
<feature type="domain" description="Glycosyl transferase family 1" evidence="1">
    <location>
        <begin position="221"/>
        <end position="343"/>
    </location>
</feature>
<dbReference type="EMBL" id="JBHUDE010000023">
    <property type="protein sequence ID" value="MFD1607120.1"/>
    <property type="molecule type" value="Genomic_DNA"/>
</dbReference>
<comment type="caution">
    <text evidence="2">The sequence shown here is derived from an EMBL/GenBank/DDBJ whole genome shotgun (WGS) entry which is preliminary data.</text>
</comment>
<reference evidence="3" key="1">
    <citation type="journal article" date="2019" name="Int. J. Syst. Evol. Microbiol.">
        <title>The Global Catalogue of Microorganisms (GCM) 10K type strain sequencing project: providing services to taxonomists for standard genome sequencing and annotation.</title>
        <authorList>
            <consortium name="The Broad Institute Genomics Platform"/>
            <consortium name="The Broad Institute Genome Sequencing Center for Infectious Disease"/>
            <person name="Wu L."/>
            <person name="Ma J."/>
        </authorList>
    </citation>
    <scope>NUCLEOTIDE SEQUENCE [LARGE SCALE GENOMIC DNA]</scope>
    <source>
        <strain evidence="3">CGMCC 1.12376</strain>
    </source>
</reference>
<dbReference type="PANTHER" id="PTHR45871:SF1">
    <property type="entry name" value="PHOSPHATIDYLINOSITOL N-ACETYLGLUCOSAMINYLTRANSFERASE SUBUNIT A"/>
    <property type="match status" value="1"/>
</dbReference>
<dbReference type="InterPro" id="IPR001296">
    <property type="entry name" value="Glyco_trans_1"/>
</dbReference>
<dbReference type="EC" id="2.4.-.-" evidence="2"/>
<dbReference type="GO" id="GO:0016757">
    <property type="term" value="F:glycosyltransferase activity"/>
    <property type="evidence" value="ECO:0007669"/>
    <property type="project" value="UniProtKB-KW"/>
</dbReference>
<keyword evidence="3" id="KW-1185">Reference proteome</keyword>
<evidence type="ECO:0000259" key="1">
    <source>
        <dbReference type="Pfam" id="PF00534"/>
    </source>
</evidence>
<name>A0ABW4HP65_9BACI</name>
<accession>A0ABW4HP65</accession>
<dbReference type="SUPFAM" id="SSF53756">
    <property type="entry name" value="UDP-Glycosyltransferase/glycogen phosphorylase"/>
    <property type="match status" value="1"/>
</dbReference>
<dbReference type="PANTHER" id="PTHR45871">
    <property type="entry name" value="N-ACETYLGLUCOSAMINYL-PHOSPHATIDYLINOSITOL BIOSYNTHETIC PROTEIN"/>
    <property type="match status" value="1"/>
</dbReference>
<protein>
    <submittedName>
        <fullName evidence="2">Glycosyltransferase</fullName>
        <ecNumber evidence="2">2.4.-.-</ecNumber>
    </submittedName>
</protein>
<evidence type="ECO:0000313" key="3">
    <source>
        <dbReference type="Proteomes" id="UP001597221"/>
    </source>
</evidence>
<dbReference type="Gene3D" id="3.40.50.2000">
    <property type="entry name" value="Glycogen Phosphorylase B"/>
    <property type="match status" value="2"/>
</dbReference>
<sequence length="396" mass="45287">MKLLFVHDTKFKEDNNGIYYTGGSYNEEVWNRYLSISSDFSVIARKEHSVYDSVIAEKKFNYFDKEKINFIEVPNLNTSIKGFLDFKERKKLNQIISTEVSKSNFIIARLPSSNGNIAIKYAKKFNKPYLVEVVGCSWDTLWNYNTKGKILAPFGYLKQKGAIKNSKYAIYVTNKFLQNRYPTKGKSVNCSNVLLTNISENVLESRLKKIHNINGKSKLTIGTIAAINVRYKGQETVIKALSELKKQGKINFEYQLVGGGSVDYLSSIAEKYDVVDQVKFLGSIPHNEVFKWLDTIDIYIQPSKTEGLPRSLVEAMSRGLLSIGTNVGGIPELIDHKYIIGSNKNNNMEIYEILKGIGKKELIQQAKRNHTQSKEYSKELIESRRQAFFKRFIDEN</sequence>